<gene>
    <name evidence="2" type="primary">tinG</name>
</gene>
<protein>
    <submittedName>
        <fullName evidence="2">TinG</fullName>
    </submittedName>
</protein>
<evidence type="ECO:0000313" key="2">
    <source>
        <dbReference type="EMBL" id="AKS10554.1"/>
    </source>
</evidence>
<feature type="transmembrane region" description="Helical" evidence="1">
    <location>
        <begin position="21"/>
        <end position="39"/>
    </location>
</feature>
<evidence type="ECO:0000256" key="1">
    <source>
        <dbReference type="SAM" id="Phobius"/>
    </source>
</evidence>
<feature type="transmembrane region" description="Helical" evidence="1">
    <location>
        <begin position="180"/>
        <end position="201"/>
    </location>
</feature>
<organism evidence="2">
    <name type="scientific">Bacillus thuringiensis</name>
    <dbReference type="NCBI Taxonomy" id="1428"/>
    <lineage>
        <taxon>Bacteria</taxon>
        <taxon>Bacillati</taxon>
        <taxon>Bacillota</taxon>
        <taxon>Bacilli</taxon>
        <taxon>Bacillales</taxon>
        <taxon>Bacillaceae</taxon>
        <taxon>Bacillus</taxon>
        <taxon>Bacillus cereus group</taxon>
    </lineage>
</organism>
<keyword evidence="1" id="KW-1133">Transmembrane helix</keyword>
<keyword evidence="1" id="KW-0812">Transmembrane</keyword>
<name>A0A0K0VKY7_BACTU</name>
<feature type="transmembrane region" description="Helical" evidence="1">
    <location>
        <begin position="109"/>
        <end position="142"/>
    </location>
</feature>
<accession>A0A0K0VKY7</accession>
<proteinExistence type="predicted"/>
<reference evidence="2" key="1">
    <citation type="submission" date="2015-05" db="EMBL/GenBank/DDBJ databases">
        <title>Bacillus thuringiensis strain bmb3201 ticin biosynthesis gene cluster, complete sequence.</title>
        <authorList>
            <person name="Xin B."/>
            <person name="Zheng J."/>
            <person name="Liu H."/>
            <person name="Sun M."/>
        </authorList>
    </citation>
    <scope>NUCLEOTIDE SEQUENCE</scope>
    <source>
        <strain evidence="2">BMB3201</strain>
    </source>
</reference>
<dbReference type="AlphaFoldDB" id="A0A0K0VKY7"/>
<sequence>MLIIGIIIFPLTKDIAMKIRLIMDTFPLFLVIICSKILVEEFEYNTYKYTFTGKLSRSFIVISKSLSAITIAMLFGIIFSTLALVAIFWDSGEIDLNLIMKLTLNMEMVFISFTLFVSSIAFLISIITKNFIATFLLLYLMFFDTFKTTLQLMANKTKIVSLEKILKETPFLNIMDGFQVFHYSVQTIISLTSIGIVLLLLDCIIIRKKDL</sequence>
<keyword evidence="1" id="KW-0472">Membrane</keyword>
<dbReference type="EMBL" id="KR869822">
    <property type="protein sequence ID" value="AKS10554.1"/>
    <property type="molecule type" value="Genomic_DNA"/>
</dbReference>
<feature type="transmembrane region" description="Helical" evidence="1">
    <location>
        <begin position="59"/>
        <end position="89"/>
    </location>
</feature>